<sequence>MSSGNLALGRSVAGKDVELPLIMANRHGLIAGATGTGKTVSLQTMAEGFARSGVPVFMTDVKGDLSGLAAEGRGHPKIAERVALLGLDDYRPRSAPVVFWDLLGVRGHPVRTTVSDMGPLLLSHLLELNETQSGVLYACFRIADDEGLLLLDLKDLQAMLAWMGENRSALGSRYGNIASASIGAIQRRLLMLESEGAAQFFGEPALQMADLMQRDFSGNGVISVLDATALMTRPRLYSTFLLWLLSELFEQLPEVGDKAEPKLVFFFDEAHLLFDRAPRALLDKVEQVVRLIRSKGVGIYFVSQSPGDIPQDILGQLGHRVQHALRAFTPKDRKVVKAAAQTFRAAPGVDTEQLITALGVGEALVSVLDTSSVPTEVAHTLVRPPESRLGPLEDVERVQLLSRSPMGARYDEMVDRESAFELLKARSEKVLSSEAAALADAPVDEKKSRKSSGRASSGLFGSLAKSAMRAIGTQLGRQIVRGLLGSILGGRR</sequence>
<dbReference type="GO" id="GO:0005524">
    <property type="term" value="F:ATP binding"/>
    <property type="evidence" value="ECO:0007669"/>
    <property type="project" value="UniProtKB-KW"/>
</dbReference>
<evidence type="ECO:0000313" key="3">
    <source>
        <dbReference type="Proteomes" id="UP000078070"/>
    </source>
</evidence>
<dbReference type="SUPFAM" id="SSF52540">
    <property type="entry name" value="P-loop containing nucleoside triphosphate hydrolases"/>
    <property type="match status" value="1"/>
</dbReference>
<name>A0A1A9EVU8_9GAMM</name>
<dbReference type="PANTHER" id="PTHR30121:SF6">
    <property type="entry name" value="SLR6007 PROTEIN"/>
    <property type="match status" value="1"/>
</dbReference>
<accession>A0A1A9EVU8</accession>
<reference evidence="2 3" key="2">
    <citation type="journal article" date="2018" name="Int. J. Syst. Evol. Microbiol.">
        <title>Marinobacterium aestuarii sp. nov., a benzene-degrading marine bacterium isolated from estuary sediment.</title>
        <authorList>
            <person name="Bae S.S."/>
            <person name="Jung J."/>
            <person name="Chung D."/>
            <person name="Baek K."/>
        </authorList>
    </citation>
    <scope>NUCLEOTIDE SEQUENCE [LARGE SCALE GENOMIC DNA]</scope>
    <source>
        <strain evidence="2 3">ST58-10</strain>
    </source>
</reference>
<dbReference type="OrthoDB" id="9758751at2"/>
<keyword evidence="3" id="KW-1185">Reference proteome</keyword>
<dbReference type="InterPro" id="IPR033186">
    <property type="entry name" value="HerA_C"/>
</dbReference>
<proteinExistence type="predicted"/>
<dbReference type="Proteomes" id="UP000078070">
    <property type="component" value="Chromosome"/>
</dbReference>
<dbReference type="Gene3D" id="3.40.50.300">
    <property type="entry name" value="P-loop containing nucleotide triphosphate hydrolases"/>
    <property type="match status" value="2"/>
</dbReference>
<reference evidence="3" key="1">
    <citation type="submission" date="2016-05" db="EMBL/GenBank/DDBJ databases">
        <authorList>
            <person name="Baek K."/>
            <person name="Yang S.-J."/>
        </authorList>
    </citation>
    <scope>NUCLEOTIDE SEQUENCE [LARGE SCALE GENOMIC DNA]</scope>
    <source>
        <strain evidence="3">ST58-10</strain>
    </source>
</reference>
<dbReference type="CDD" id="cd01127">
    <property type="entry name" value="TrwB_TraG_TraD_VirD4"/>
    <property type="match status" value="1"/>
</dbReference>
<protein>
    <submittedName>
        <fullName evidence="2">ATP-binding protein</fullName>
    </submittedName>
</protein>
<dbReference type="EMBL" id="CP015839">
    <property type="protein sequence ID" value="ANG61932.1"/>
    <property type="molecule type" value="Genomic_DNA"/>
</dbReference>
<feature type="domain" description="Helicase HerA-like C-terminal" evidence="1">
    <location>
        <begin position="12"/>
        <end position="492"/>
    </location>
</feature>
<organism evidence="2 3">
    <name type="scientific">Marinobacterium aestuarii</name>
    <dbReference type="NCBI Taxonomy" id="1821621"/>
    <lineage>
        <taxon>Bacteria</taxon>
        <taxon>Pseudomonadati</taxon>
        <taxon>Pseudomonadota</taxon>
        <taxon>Gammaproteobacteria</taxon>
        <taxon>Oceanospirillales</taxon>
        <taxon>Oceanospirillaceae</taxon>
        <taxon>Marinobacterium</taxon>
    </lineage>
</organism>
<keyword evidence="2" id="KW-0547">Nucleotide-binding</keyword>
<evidence type="ECO:0000259" key="1">
    <source>
        <dbReference type="Pfam" id="PF05872"/>
    </source>
</evidence>
<dbReference type="InterPro" id="IPR027417">
    <property type="entry name" value="P-loop_NTPase"/>
</dbReference>
<keyword evidence="2" id="KW-0067">ATP-binding</keyword>
<dbReference type="KEGG" id="mars:A8C75_05150"/>
<dbReference type="AlphaFoldDB" id="A0A1A9EVU8"/>
<dbReference type="PANTHER" id="PTHR30121">
    <property type="entry name" value="UNCHARACTERIZED PROTEIN YJGR-RELATED"/>
    <property type="match status" value="1"/>
</dbReference>
<gene>
    <name evidence="2" type="ORF">A8C75_05150</name>
</gene>
<evidence type="ECO:0000313" key="2">
    <source>
        <dbReference type="EMBL" id="ANG61932.1"/>
    </source>
</evidence>
<dbReference type="STRING" id="1821621.A8C75_05150"/>
<dbReference type="InterPro" id="IPR051162">
    <property type="entry name" value="T4SS_component"/>
</dbReference>
<dbReference type="Pfam" id="PF05872">
    <property type="entry name" value="HerA_C"/>
    <property type="match status" value="1"/>
</dbReference>